<dbReference type="NCBIfam" id="TIGR01484">
    <property type="entry name" value="HAD-SF-IIB"/>
    <property type="match status" value="1"/>
</dbReference>
<dbReference type="PANTHER" id="PTHR10000">
    <property type="entry name" value="PHOSPHOSERINE PHOSPHATASE"/>
    <property type="match status" value="1"/>
</dbReference>
<evidence type="ECO:0000313" key="1">
    <source>
        <dbReference type="EMBL" id="HIU12800.1"/>
    </source>
</evidence>
<name>A0A9D1HLD0_9FIRM</name>
<dbReference type="Gene3D" id="3.30.1240.10">
    <property type="match status" value="1"/>
</dbReference>
<reference evidence="1" key="2">
    <citation type="journal article" date="2021" name="PeerJ">
        <title>Extensive microbial diversity within the chicken gut microbiome revealed by metagenomics and culture.</title>
        <authorList>
            <person name="Gilroy R."/>
            <person name="Ravi A."/>
            <person name="Getino M."/>
            <person name="Pursley I."/>
            <person name="Horton D.L."/>
            <person name="Alikhan N.F."/>
            <person name="Baker D."/>
            <person name="Gharbi K."/>
            <person name="Hall N."/>
            <person name="Watson M."/>
            <person name="Adriaenssens E.M."/>
            <person name="Foster-Nyarko E."/>
            <person name="Jarju S."/>
            <person name="Secka A."/>
            <person name="Antonio M."/>
            <person name="Oren A."/>
            <person name="Chaudhuri R.R."/>
            <person name="La Ragione R."/>
            <person name="Hildebrand F."/>
            <person name="Pallen M.J."/>
        </authorList>
    </citation>
    <scope>NUCLEOTIDE SEQUENCE</scope>
    <source>
        <strain evidence="1">CHK195-11698</strain>
    </source>
</reference>
<organism evidence="1 2">
    <name type="scientific">Candidatus Fimiplasma intestinipullorum</name>
    <dbReference type="NCBI Taxonomy" id="2840825"/>
    <lineage>
        <taxon>Bacteria</taxon>
        <taxon>Bacillati</taxon>
        <taxon>Bacillota</taxon>
        <taxon>Clostridia</taxon>
        <taxon>Eubacteriales</taxon>
        <taxon>Candidatus Fimiplasma</taxon>
    </lineage>
</organism>
<sequence length="285" mass="31726">MIKWIVSDMDGTLLNAQGTISPGNRAALQRAIAKGAKLVVATGRELSSVREILNQCQLSALAILGNGAQFVDENDRLLKTAYLDPSLFKPVTKIFDDLGIHYMIFAADGFYATHDPADVCEAFIQRCMHRFGRSREQTLSRGPMPCMQLIKIHDVDAFLQEAHDIIKVEAFSINEELIVKAKKQLSQLTGIAYLSSYSDNVEVTDAHAQKGLILEEAIQLLGLVKEEVMVLGDAFNDVTMFERFPYSFAMGNAEKAIKEMAYRVVANCEEDGVAEAIDWMFKEDH</sequence>
<keyword evidence="1" id="KW-0378">Hydrolase</keyword>
<dbReference type="AlphaFoldDB" id="A0A9D1HLD0"/>
<dbReference type="InterPro" id="IPR023214">
    <property type="entry name" value="HAD_sf"/>
</dbReference>
<dbReference type="PANTHER" id="PTHR10000:SF55">
    <property type="entry name" value="5-AMINO-6-(5-PHOSPHO-D-RIBITYLAMINO)URACIL PHOSPHATASE YCSE"/>
    <property type="match status" value="1"/>
</dbReference>
<accession>A0A9D1HLD0</accession>
<proteinExistence type="predicted"/>
<comment type="caution">
    <text evidence="1">The sequence shown here is derived from an EMBL/GenBank/DDBJ whole genome shotgun (WGS) entry which is preliminary data.</text>
</comment>
<protein>
    <submittedName>
        <fullName evidence="1">HAD family hydrolase</fullName>
    </submittedName>
</protein>
<evidence type="ECO:0000313" key="2">
    <source>
        <dbReference type="Proteomes" id="UP000824175"/>
    </source>
</evidence>
<dbReference type="EMBL" id="DVMJ01000012">
    <property type="protein sequence ID" value="HIU12800.1"/>
    <property type="molecule type" value="Genomic_DNA"/>
</dbReference>
<dbReference type="GO" id="GO:0016791">
    <property type="term" value="F:phosphatase activity"/>
    <property type="evidence" value="ECO:0007669"/>
    <property type="project" value="UniProtKB-ARBA"/>
</dbReference>
<dbReference type="InterPro" id="IPR000150">
    <property type="entry name" value="Cof"/>
</dbReference>
<dbReference type="InterPro" id="IPR036412">
    <property type="entry name" value="HAD-like_sf"/>
</dbReference>
<dbReference type="InterPro" id="IPR006379">
    <property type="entry name" value="HAD-SF_hydro_IIB"/>
</dbReference>
<dbReference type="Pfam" id="PF08282">
    <property type="entry name" value="Hydrolase_3"/>
    <property type="match status" value="1"/>
</dbReference>
<dbReference type="GO" id="GO:0005829">
    <property type="term" value="C:cytosol"/>
    <property type="evidence" value="ECO:0007669"/>
    <property type="project" value="TreeGrafter"/>
</dbReference>
<dbReference type="GO" id="GO:0000287">
    <property type="term" value="F:magnesium ion binding"/>
    <property type="evidence" value="ECO:0007669"/>
    <property type="project" value="TreeGrafter"/>
</dbReference>
<gene>
    <name evidence="1" type="ORF">IAD15_01845</name>
</gene>
<dbReference type="Gene3D" id="3.40.50.1000">
    <property type="entry name" value="HAD superfamily/HAD-like"/>
    <property type="match status" value="1"/>
</dbReference>
<dbReference type="CDD" id="cd07516">
    <property type="entry name" value="HAD_Pase"/>
    <property type="match status" value="1"/>
</dbReference>
<dbReference type="NCBIfam" id="TIGR00099">
    <property type="entry name" value="Cof-subfamily"/>
    <property type="match status" value="1"/>
</dbReference>
<dbReference type="Proteomes" id="UP000824175">
    <property type="component" value="Unassembled WGS sequence"/>
</dbReference>
<dbReference type="SUPFAM" id="SSF56784">
    <property type="entry name" value="HAD-like"/>
    <property type="match status" value="1"/>
</dbReference>
<reference evidence="1" key="1">
    <citation type="submission" date="2020-10" db="EMBL/GenBank/DDBJ databases">
        <authorList>
            <person name="Gilroy R."/>
        </authorList>
    </citation>
    <scope>NUCLEOTIDE SEQUENCE</scope>
    <source>
        <strain evidence="1">CHK195-11698</strain>
    </source>
</reference>